<proteinExistence type="predicted"/>
<geneLocation type="plasmid" evidence="2 3">
    <name>megaplasmid</name>
</geneLocation>
<organism evidence="2 3">
    <name type="scientific">Cupriavidus metallidurans (strain ATCC 43123 / DSM 2839 / NBRC 102507 / CH34)</name>
    <name type="common">Ralstonia metallidurans</name>
    <dbReference type="NCBI Taxonomy" id="266264"/>
    <lineage>
        <taxon>Bacteria</taxon>
        <taxon>Pseudomonadati</taxon>
        <taxon>Pseudomonadota</taxon>
        <taxon>Betaproteobacteria</taxon>
        <taxon>Burkholderiales</taxon>
        <taxon>Burkholderiaceae</taxon>
        <taxon>Cupriavidus</taxon>
    </lineage>
</organism>
<evidence type="ECO:0000313" key="2">
    <source>
        <dbReference type="EMBL" id="ABF11621.1"/>
    </source>
</evidence>
<feature type="compositionally biased region" description="Basic and acidic residues" evidence="1">
    <location>
        <begin position="49"/>
        <end position="59"/>
    </location>
</feature>
<dbReference type="Proteomes" id="UP000002429">
    <property type="component" value="Plasmid megaplasmid"/>
</dbReference>
<gene>
    <name evidence="2" type="ordered locus">Rmet_4759</name>
</gene>
<evidence type="ECO:0000256" key="1">
    <source>
        <dbReference type="SAM" id="MobiDB-lite"/>
    </source>
</evidence>
<accession>Q1LE05</accession>
<keyword evidence="3" id="KW-1185">Reference proteome</keyword>
<feature type="region of interest" description="Disordered" evidence="1">
    <location>
        <begin position="35"/>
        <end position="100"/>
    </location>
</feature>
<reference evidence="3" key="1">
    <citation type="journal article" date="2010" name="PLoS ONE">
        <title>The complete genome sequence of Cupriavidus metallidurans strain CH34, a master survivalist in harsh and anthropogenic environments.</title>
        <authorList>
            <person name="Janssen P.J."/>
            <person name="Van Houdt R."/>
            <person name="Moors H."/>
            <person name="Monsieurs P."/>
            <person name="Morin N."/>
            <person name="Michaux A."/>
            <person name="Benotmane M.A."/>
            <person name="Leys N."/>
            <person name="Vallaeys T."/>
            <person name="Lapidus A."/>
            <person name="Monchy S."/>
            <person name="Medigue C."/>
            <person name="Taghavi S."/>
            <person name="McCorkle S."/>
            <person name="Dunn J."/>
            <person name="van der Lelie D."/>
            <person name="Mergeay M."/>
        </authorList>
    </citation>
    <scope>NUCLEOTIDE SEQUENCE [LARGE SCALE GENOMIC DNA]</scope>
    <source>
        <strain evidence="3">ATCC 43123 / DSM 2839 / NBRC 102507 / CH34</strain>
    </source>
</reference>
<sequence length="100" mass="11147">MISENGKDTPTARNGRHRARMGSCEFRPSSFIRTLTVGPGLSPDLLTPRGERGRSRARDNAPLAPATYRRWGIAPRPEDVTMPPRETSQRPEDLSTTVLF</sequence>
<name>Q1LE05_CUPMC</name>
<protein>
    <submittedName>
        <fullName evidence="2">Uncharacterized protein</fullName>
    </submittedName>
</protein>
<dbReference type="KEGG" id="rme:Rmet_4759"/>
<dbReference type="AlphaFoldDB" id="Q1LE05"/>
<evidence type="ECO:0000313" key="3">
    <source>
        <dbReference type="Proteomes" id="UP000002429"/>
    </source>
</evidence>
<dbReference type="HOGENOM" id="CLU_2303683_0_0_4"/>
<keyword evidence="2" id="KW-0614">Plasmid</keyword>
<feature type="region of interest" description="Disordered" evidence="1">
    <location>
        <begin position="1"/>
        <end position="23"/>
    </location>
</feature>
<dbReference type="EMBL" id="CP000353">
    <property type="protein sequence ID" value="ABF11621.1"/>
    <property type="molecule type" value="Genomic_DNA"/>
</dbReference>